<protein>
    <submittedName>
        <fullName evidence="1">Uncharacterized protein</fullName>
    </submittedName>
</protein>
<dbReference type="EMBL" id="JARQWQ010000043">
    <property type="protein sequence ID" value="KAK2558714.1"/>
    <property type="molecule type" value="Genomic_DNA"/>
</dbReference>
<keyword evidence="2" id="KW-1185">Reference proteome</keyword>
<name>A0AAD9QCL2_ACRCE</name>
<gene>
    <name evidence="1" type="ORF">P5673_018919</name>
</gene>
<proteinExistence type="predicted"/>
<comment type="caution">
    <text evidence="1">The sequence shown here is derived from an EMBL/GenBank/DDBJ whole genome shotgun (WGS) entry which is preliminary data.</text>
</comment>
<evidence type="ECO:0000313" key="1">
    <source>
        <dbReference type="EMBL" id="KAK2558714.1"/>
    </source>
</evidence>
<sequence>MMITKSRTYELSSTLNTLLLMTKRKHLVSYMKGLEQLMKNGMSLDIC</sequence>
<accession>A0AAD9QCL2</accession>
<reference evidence="1" key="2">
    <citation type="journal article" date="2023" name="Science">
        <title>Genomic signatures of disease resistance in endangered staghorn corals.</title>
        <authorList>
            <person name="Vollmer S.V."/>
            <person name="Selwyn J.D."/>
            <person name="Despard B.A."/>
            <person name="Roesel C.L."/>
        </authorList>
    </citation>
    <scope>NUCLEOTIDE SEQUENCE</scope>
    <source>
        <strain evidence="1">K2</strain>
    </source>
</reference>
<reference evidence="1" key="1">
    <citation type="journal article" date="2023" name="G3 (Bethesda)">
        <title>Whole genome assembly and annotation of the endangered Caribbean coral Acropora cervicornis.</title>
        <authorList>
            <person name="Selwyn J.D."/>
            <person name="Vollmer S.V."/>
        </authorList>
    </citation>
    <scope>NUCLEOTIDE SEQUENCE</scope>
    <source>
        <strain evidence="1">K2</strain>
    </source>
</reference>
<evidence type="ECO:0000313" key="2">
    <source>
        <dbReference type="Proteomes" id="UP001249851"/>
    </source>
</evidence>
<dbReference type="Proteomes" id="UP001249851">
    <property type="component" value="Unassembled WGS sequence"/>
</dbReference>
<dbReference type="AlphaFoldDB" id="A0AAD9QCL2"/>
<organism evidence="1 2">
    <name type="scientific">Acropora cervicornis</name>
    <name type="common">Staghorn coral</name>
    <dbReference type="NCBI Taxonomy" id="6130"/>
    <lineage>
        <taxon>Eukaryota</taxon>
        <taxon>Metazoa</taxon>
        <taxon>Cnidaria</taxon>
        <taxon>Anthozoa</taxon>
        <taxon>Hexacorallia</taxon>
        <taxon>Scleractinia</taxon>
        <taxon>Astrocoeniina</taxon>
        <taxon>Acroporidae</taxon>
        <taxon>Acropora</taxon>
    </lineage>
</organism>